<dbReference type="FunFam" id="3.40.309.10:FF:000003">
    <property type="entry name" value="Aldehyde dehydrogenase"/>
    <property type="match status" value="1"/>
</dbReference>
<dbReference type="Gene3D" id="3.40.605.10">
    <property type="entry name" value="Aldehyde Dehydrogenase, Chain A, domain 1"/>
    <property type="match status" value="1"/>
</dbReference>
<dbReference type="GO" id="GO:0009414">
    <property type="term" value="P:response to water deprivation"/>
    <property type="evidence" value="ECO:0007669"/>
    <property type="project" value="UniProtKB-ARBA"/>
</dbReference>
<name>A0A059AC13_EUCGR</name>
<keyword evidence="3" id="KW-0520">NAD</keyword>
<dbReference type="GO" id="GO:0006081">
    <property type="term" value="P:aldehyde metabolic process"/>
    <property type="evidence" value="ECO:0000318"/>
    <property type="project" value="GO_Central"/>
</dbReference>
<dbReference type="GO" id="GO:0009737">
    <property type="term" value="P:response to abscisic acid"/>
    <property type="evidence" value="ECO:0007669"/>
    <property type="project" value="UniProtKB-ARBA"/>
</dbReference>
<dbReference type="GO" id="GO:0005737">
    <property type="term" value="C:cytoplasm"/>
    <property type="evidence" value="ECO:0000318"/>
    <property type="project" value="GO_Central"/>
</dbReference>
<dbReference type="eggNOG" id="KOG2456">
    <property type="taxonomic scope" value="Eukaryota"/>
</dbReference>
<dbReference type="FunFam" id="3.40.605.10:FF:000004">
    <property type="entry name" value="Aldehyde dehydrogenase"/>
    <property type="match status" value="1"/>
</dbReference>
<sequence length="495" mass="55354">MEDETKAPEEMERELEEMRECYRSGRTMEASWRKSQLKGLLRLLREREEEIFRALHQDLGKHPAEAYRDEIGSLIKSVNYALDGLKRWMSGNKAKLPRLALLTTAKILPEPLGLVLVISSWNFPIGLSLEPLIGALAAGNAVVLKPSELAPECSSLLANAIPHYLDDKAVKVIQGGPGIGERLLLQKWDKIFFTGSARIGRKVIAAAAEHLTPVTLELGGKCPAVIDTLSSSFDRKVAVQRVLGAKFSSSAGQICIGVDYVLVEKKFSSSLVELMKMMMKKMFGENPRESQSVARIVNKHHFLRLRSLLLDPLVKSSIVYGGSMDEESLFIEPTILMDPPLQAAIMMDEIFGPLLPIVTLNKIEDSIEFINSRPKPLAIYVFTKDEPLRRSMVSKTSSGSIVFNDAIVQCLVDTLPFGGIGESGMGRYHGKFSFDTFSHQKAVMRRSFLVDVWFRFPPWNDHKLQLFRSSYHYDYLGIVLTVLGLKRTNRASKGI</sequence>
<comment type="similarity">
    <text evidence="1 5">Belongs to the aldehyde dehydrogenase family.</text>
</comment>
<dbReference type="OMA" id="RYLYLYC"/>
<reference evidence="8" key="1">
    <citation type="submission" date="2013-07" db="EMBL/GenBank/DDBJ databases">
        <title>The genome of Eucalyptus grandis.</title>
        <authorList>
            <person name="Schmutz J."/>
            <person name="Hayes R."/>
            <person name="Myburg A."/>
            <person name="Tuskan G."/>
            <person name="Grattapaglia D."/>
            <person name="Rokhsar D.S."/>
        </authorList>
    </citation>
    <scope>NUCLEOTIDE SEQUENCE</scope>
    <source>
        <tissue evidence="8">Leaf extractions</tissue>
    </source>
</reference>
<dbReference type="STRING" id="71139.A0A059AC13"/>
<feature type="active site" evidence="6">
    <location>
        <position position="217"/>
    </location>
</feature>
<keyword evidence="2 5" id="KW-0560">Oxidoreductase</keyword>
<dbReference type="GO" id="GO:0004029">
    <property type="term" value="F:aldehyde dehydrogenase (NAD+) activity"/>
    <property type="evidence" value="ECO:0000318"/>
    <property type="project" value="GO_Central"/>
</dbReference>
<dbReference type="Gene3D" id="3.40.309.10">
    <property type="entry name" value="Aldehyde Dehydrogenase, Chain A, domain 2"/>
    <property type="match status" value="1"/>
</dbReference>
<protein>
    <recommendedName>
        <fullName evidence="5">Aldehyde dehydrogenase</fullName>
    </recommendedName>
</protein>
<dbReference type="SUPFAM" id="SSF53720">
    <property type="entry name" value="ALDH-like"/>
    <property type="match status" value="1"/>
</dbReference>
<feature type="domain" description="Aldehyde dehydrogenase" evidence="7">
    <location>
        <begin position="8"/>
        <end position="443"/>
    </location>
</feature>
<organism evidence="8">
    <name type="scientific">Eucalyptus grandis</name>
    <name type="common">Flooded gum</name>
    <dbReference type="NCBI Taxonomy" id="71139"/>
    <lineage>
        <taxon>Eukaryota</taxon>
        <taxon>Viridiplantae</taxon>
        <taxon>Streptophyta</taxon>
        <taxon>Embryophyta</taxon>
        <taxon>Tracheophyta</taxon>
        <taxon>Spermatophyta</taxon>
        <taxon>Magnoliopsida</taxon>
        <taxon>eudicotyledons</taxon>
        <taxon>Gunneridae</taxon>
        <taxon>Pentapetalae</taxon>
        <taxon>rosids</taxon>
        <taxon>malvids</taxon>
        <taxon>Myrtales</taxon>
        <taxon>Myrtaceae</taxon>
        <taxon>Myrtoideae</taxon>
        <taxon>Eucalypteae</taxon>
        <taxon>Eucalyptus</taxon>
    </lineage>
</organism>
<dbReference type="InterPro" id="IPR012394">
    <property type="entry name" value="Aldehyde_DH_NAD(P)"/>
</dbReference>
<evidence type="ECO:0000256" key="6">
    <source>
        <dbReference type="PIRSR" id="PIRSR036492-1"/>
    </source>
</evidence>
<dbReference type="Pfam" id="PF00171">
    <property type="entry name" value="Aldedh"/>
    <property type="match status" value="1"/>
</dbReference>
<evidence type="ECO:0000256" key="5">
    <source>
        <dbReference type="PIRNR" id="PIRNR036492"/>
    </source>
</evidence>
<dbReference type="PANTHER" id="PTHR43570:SF30">
    <property type="entry name" value="ALDEHYDE DEHYDROGENASE"/>
    <property type="match status" value="1"/>
</dbReference>
<dbReference type="Gramene" id="KCW51186">
    <property type="protein sequence ID" value="KCW51186"/>
    <property type="gene ID" value="EUGRSUZ_J00772"/>
</dbReference>
<evidence type="ECO:0000256" key="3">
    <source>
        <dbReference type="ARBA" id="ARBA00023027"/>
    </source>
</evidence>
<dbReference type="PANTHER" id="PTHR43570">
    <property type="entry name" value="ALDEHYDE DEHYDROGENASE"/>
    <property type="match status" value="1"/>
</dbReference>
<dbReference type="FunCoup" id="A0A059AC13">
    <property type="interactions" value="1854"/>
</dbReference>
<evidence type="ECO:0000256" key="2">
    <source>
        <dbReference type="ARBA" id="ARBA00023002"/>
    </source>
</evidence>
<comment type="catalytic activity">
    <reaction evidence="4">
        <text>an aldehyde + NAD(+) + H2O = a carboxylate + NADH + 2 H(+)</text>
        <dbReference type="Rhea" id="RHEA:16185"/>
        <dbReference type="ChEBI" id="CHEBI:15377"/>
        <dbReference type="ChEBI" id="CHEBI:15378"/>
        <dbReference type="ChEBI" id="CHEBI:17478"/>
        <dbReference type="ChEBI" id="CHEBI:29067"/>
        <dbReference type="ChEBI" id="CHEBI:57540"/>
        <dbReference type="ChEBI" id="CHEBI:57945"/>
        <dbReference type="EC" id="1.2.1.3"/>
    </reaction>
</comment>
<evidence type="ECO:0000256" key="4">
    <source>
        <dbReference type="ARBA" id="ARBA00049194"/>
    </source>
</evidence>
<dbReference type="AlphaFoldDB" id="A0A059AC13"/>
<accession>A0A059AC13</accession>
<dbReference type="InterPro" id="IPR015590">
    <property type="entry name" value="Aldehyde_DH_dom"/>
</dbReference>
<dbReference type="InterPro" id="IPR016163">
    <property type="entry name" value="Ald_DH_C"/>
</dbReference>
<dbReference type="EMBL" id="KK198762">
    <property type="protein sequence ID" value="KCW51186.1"/>
    <property type="molecule type" value="Genomic_DNA"/>
</dbReference>
<dbReference type="InterPro" id="IPR016162">
    <property type="entry name" value="Ald_DH_N"/>
</dbReference>
<proteinExistence type="inferred from homology"/>
<dbReference type="InterPro" id="IPR016161">
    <property type="entry name" value="Ald_DH/histidinol_DH"/>
</dbReference>
<evidence type="ECO:0000313" key="8">
    <source>
        <dbReference type="EMBL" id="KCW51186.1"/>
    </source>
</evidence>
<feature type="active site" evidence="6">
    <location>
        <position position="255"/>
    </location>
</feature>
<dbReference type="InParanoid" id="A0A059AC13"/>
<gene>
    <name evidence="8" type="ORF">EUGRSUZ_J00772</name>
</gene>
<evidence type="ECO:0000256" key="1">
    <source>
        <dbReference type="ARBA" id="ARBA00009986"/>
    </source>
</evidence>
<dbReference type="PIRSF" id="PIRSF036492">
    <property type="entry name" value="ALDH"/>
    <property type="match status" value="1"/>
</dbReference>
<evidence type="ECO:0000259" key="7">
    <source>
        <dbReference type="Pfam" id="PF00171"/>
    </source>
</evidence>